<dbReference type="FunFam" id="3.40.50.2000:FF:000050">
    <property type="entry name" value="UDP-glucuronosyltransferase"/>
    <property type="match status" value="1"/>
</dbReference>
<feature type="transmembrane region" description="Helical" evidence="5">
    <location>
        <begin position="482"/>
        <end position="501"/>
    </location>
</feature>
<keyword evidence="5" id="KW-1133">Transmembrane helix</keyword>
<dbReference type="EC" id="2.4.1.17" evidence="5"/>
<organism evidence="6">
    <name type="scientific">Culex pipiens</name>
    <name type="common">House mosquito</name>
    <dbReference type="NCBI Taxonomy" id="7175"/>
    <lineage>
        <taxon>Eukaryota</taxon>
        <taxon>Metazoa</taxon>
        <taxon>Ecdysozoa</taxon>
        <taxon>Arthropoda</taxon>
        <taxon>Hexapoda</taxon>
        <taxon>Insecta</taxon>
        <taxon>Pterygota</taxon>
        <taxon>Neoptera</taxon>
        <taxon>Endopterygota</taxon>
        <taxon>Diptera</taxon>
        <taxon>Nematocera</taxon>
        <taxon>Culicoidea</taxon>
        <taxon>Culicidae</taxon>
        <taxon>Culicinae</taxon>
        <taxon>Culicini</taxon>
        <taxon>Culex</taxon>
        <taxon>Culex</taxon>
    </lineage>
</organism>
<dbReference type="GO" id="GO:0015020">
    <property type="term" value="F:glucuronosyltransferase activity"/>
    <property type="evidence" value="ECO:0007669"/>
    <property type="project" value="UniProtKB-EC"/>
</dbReference>
<name>A0A8D8B8I6_CULPI</name>
<dbReference type="CDD" id="cd03784">
    <property type="entry name" value="GT1_Gtf-like"/>
    <property type="match status" value="1"/>
</dbReference>
<evidence type="ECO:0000256" key="3">
    <source>
        <dbReference type="ARBA" id="ARBA00022679"/>
    </source>
</evidence>
<feature type="signal peptide" evidence="5">
    <location>
        <begin position="1"/>
        <end position="23"/>
    </location>
</feature>
<evidence type="ECO:0000256" key="2">
    <source>
        <dbReference type="ARBA" id="ARBA00022676"/>
    </source>
</evidence>
<dbReference type="Pfam" id="PF00201">
    <property type="entry name" value="UDPGT"/>
    <property type="match status" value="1"/>
</dbReference>
<keyword evidence="5" id="KW-0812">Transmembrane</keyword>
<dbReference type="SUPFAM" id="SSF53756">
    <property type="entry name" value="UDP-Glycosyltransferase/glycogen phosphorylase"/>
    <property type="match status" value="1"/>
</dbReference>
<proteinExistence type="inferred from homology"/>
<dbReference type="FunFam" id="3.40.50.2000:FF:000144">
    <property type="entry name" value="UDP-glucuronosyltransferase"/>
    <property type="match status" value="1"/>
</dbReference>
<keyword evidence="5" id="KW-0732">Signal</keyword>
<dbReference type="PROSITE" id="PS00375">
    <property type="entry name" value="UDPGT"/>
    <property type="match status" value="1"/>
</dbReference>
<evidence type="ECO:0000256" key="1">
    <source>
        <dbReference type="ARBA" id="ARBA00009995"/>
    </source>
</evidence>
<comment type="catalytic activity">
    <reaction evidence="5">
        <text>glucuronate acceptor + UDP-alpha-D-glucuronate = acceptor beta-D-glucuronoside + UDP + H(+)</text>
        <dbReference type="Rhea" id="RHEA:21032"/>
        <dbReference type="ChEBI" id="CHEBI:15378"/>
        <dbReference type="ChEBI" id="CHEBI:58052"/>
        <dbReference type="ChEBI" id="CHEBI:58223"/>
        <dbReference type="ChEBI" id="CHEBI:132367"/>
        <dbReference type="ChEBI" id="CHEBI:132368"/>
        <dbReference type="EC" id="2.4.1.17"/>
    </reaction>
</comment>
<reference evidence="6" key="1">
    <citation type="submission" date="2021-05" db="EMBL/GenBank/DDBJ databases">
        <authorList>
            <person name="Alioto T."/>
            <person name="Alioto T."/>
            <person name="Gomez Garrido J."/>
        </authorList>
    </citation>
    <scope>NUCLEOTIDE SEQUENCE</scope>
</reference>
<keyword evidence="2 4" id="KW-0328">Glycosyltransferase</keyword>
<dbReference type="Gene3D" id="3.40.50.2000">
    <property type="entry name" value="Glycogen Phosphorylase B"/>
    <property type="match status" value="2"/>
</dbReference>
<comment type="similarity">
    <text evidence="1 4">Belongs to the UDP-glycosyltransferase family.</text>
</comment>
<keyword evidence="5" id="KW-0472">Membrane</keyword>
<comment type="subcellular location">
    <subcellularLocation>
        <location evidence="5">Membrane</location>
        <topology evidence="5">Single-pass membrane protein</topology>
    </subcellularLocation>
</comment>
<evidence type="ECO:0000313" key="6">
    <source>
        <dbReference type="EMBL" id="CAG6469534.1"/>
    </source>
</evidence>
<dbReference type="InterPro" id="IPR002213">
    <property type="entry name" value="UDP_glucos_trans"/>
</dbReference>
<evidence type="ECO:0000256" key="4">
    <source>
        <dbReference type="RuleBase" id="RU003718"/>
    </source>
</evidence>
<feature type="chain" id="PRO_5034902584" description="UDP-glucuronosyltransferase" evidence="5">
    <location>
        <begin position="24"/>
        <end position="523"/>
    </location>
</feature>
<accession>A0A8D8B8I6</accession>
<dbReference type="EMBL" id="HBUE01063147">
    <property type="protein sequence ID" value="CAG6469534.1"/>
    <property type="molecule type" value="Transcribed_RNA"/>
</dbReference>
<keyword evidence="3 4" id="KW-0808">Transferase</keyword>
<dbReference type="PANTHER" id="PTHR48043:SF159">
    <property type="entry name" value="EG:EG0003.4 PROTEIN-RELATED"/>
    <property type="match status" value="1"/>
</dbReference>
<dbReference type="InterPro" id="IPR050271">
    <property type="entry name" value="UDP-glycosyltransferase"/>
</dbReference>
<evidence type="ECO:0000256" key="5">
    <source>
        <dbReference type="RuleBase" id="RU362059"/>
    </source>
</evidence>
<dbReference type="GO" id="GO:0016020">
    <property type="term" value="C:membrane"/>
    <property type="evidence" value="ECO:0007669"/>
    <property type="project" value="UniProtKB-SubCell"/>
</dbReference>
<protein>
    <recommendedName>
        <fullName evidence="5">UDP-glucuronosyltransferase</fullName>
        <ecNumber evidence="5">2.4.1.17</ecNumber>
    </recommendedName>
</protein>
<dbReference type="InterPro" id="IPR035595">
    <property type="entry name" value="UDP_glycos_trans_CS"/>
</dbReference>
<sequence>MNGRRLGVIAVVLLAGLVVPLEGAKILGVLPSAGWSHYAIGEGIMKALARAGHDVTVIGAHRWKDAPSNYRAIELKELVFDKGGSAPNLFQYRNAPYLNVLYQLYTEIGPALSEMILTHENVKEFLASNQSFDAVIVECFVSDVLYGFAQHFKAPLIVFSPFGASLWANELVGTPYPYSQIPHTFLSYTDRMSFWERVTNTLLWNVDHFYYKNVFLPRQEAMYDKYFPNATVSLEQQRKNTSLVLLNQHFSLSFPHPYAPNMIEIGGIQMDGPKQLSKDLQDYLDNSKHGVIYFSMGSMLKGCNFPEEKRNAFISAFAQLKENVLWKYENTSLPNKPKNVLIKQWMPQNDILAHPNVKLFITHGGLLGSTESLYHGKPMVGVPIYGDQRLNMARARNAGYGTSVEYEHLSQQSISEAIQTVLANPSFTTNARLISDRYRDKMATPAETTVFWVEYVIRHRGAPQLHSAAPELSYAERNLLDVYGLMLLLAGLVLAAIIRVVRSVLGLFGSSPTGKSGTKNKRE</sequence>
<dbReference type="PANTHER" id="PTHR48043">
    <property type="entry name" value="EG:EG0003.4 PROTEIN-RELATED"/>
    <property type="match status" value="1"/>
</dbReference>
<dbReference type="AlphaFoldDB" id="A0A8D8B8I6"/>